<feature type="non-terminal residue" evidence="2">
    <location>
        <position position="1"/>
    </location>
</feature>
<comment type="caution">
    <text evidence="2">The sequence shown here is derived from an EMBL/GenBank/DDBJ whole genome shotgun (WGS) entry which is preliminary data.</text>
</comment>
<protein>
    <submittedName>
        <fullName evidence="2">Uncharacterized protein</fullName>
    </submittedName>
</protein>
<dbReference type="EMBL" id="JAVRRA010011963">
    <property type="protein sequence ID" value="KAK5239581.1"/>
    <property type="molecule type" value="Genomic_DNA"/>
</dbReference>
<sequence length="69" mass="7384">AAPTSASAPFSSTATQPSPSRSPKSLYHMSSWSPRLPTSSSPFLRSRSKLSSRLTTKNTTTPTFAAARR</sequence>
<keyword evidence="3" id="KW-1185">Reference proteome</keyword>
<name>A0ABR0LS61_9PEZI</name>
<gene>
    <name evidence="2" type="ORF">LTR16_011745</name>
</gene>
<organism evidence="2 3">
    <name type="scientific">Cryomyces antarcticus</name>
    <dbReference type="NCBI Taxonomy" id="329879"/>
    <lineage>
        <taxon>Eukaryota</taxon>
        <taxon>Fungi</taxon>
        <taxon>Dikarya</taxon>
        <taxon>Ascomycota</taxon>
        <taxon>Pezizomycotina</taxon>
        <taxon>Dothideomycetes</taxon>
        <taxon>Dothideomycetes incertae sedis</taxon>
        <taxon>Cryomyces</taxon>
    </lineage>
</organism>
<proteinExistence type="predicted"/>
<feature type="region of interest" description="Disordered" evidence="1">
    <location>
        <begin position="1"/>
        <end position="69"/>
    </location>
</feature>
<dbReference type="Proteomes" id="UP001357485">
    <property type="component" value="Unassembled WGS sequence"/>
</dbReference>
<feature type="compositionally biased region" description="Low complexity" evidence="1">
    <location>
        <begin position="30"/>
        <end position="63"/>
    </location>
</feature>
<reference evidence="2 3" key="1">
    <citation type="submission" date="2023-08" db="EMBL/GenBank/DDBJ databases">
        <title>Black Yeasts Isolated from many extreme environments.</title>
        <authorList>
            <person name="Coleine C."/>
            <person name="Stajich J.E."/>
            <person name="Selbmann L."/>
        </authorList>
    </citation>
    <scope>NUCLEOTIDE SEQUENCE [LARGE SCALE GENOMIC DNA]</scope>
    <source>
        <strain evidence="2 3">CCFEE 536</strain>
    </source>
</reference>
<feature type="compositionally biased region" description="Low complexity" evidence="1">
    <location>
        <begin position="1"/>
        <end position="19"/>
    </location>
</feature>
<evidence type="ECO:0000313" key="3">
    <source>
        <dbReference type="Proteomes" id="UP001357485"/>
    </source>
</evidence>
<accession>A0ABR0LS61</accession>
<evidence type="ECO:0000313" key="2">
    <source>
        <dbReference type="EMBL" id="KAK5239581.1"/>
    </source>
</evidence>
<evidence type="ECO:0000256" key="1">
    <source>
        <dbReference type="SAM" id="MobiDB-lite"/>
    </source>
</evidence>